<dbReference type="GO" id="GO:0046872">
    <property type="term" value="F:metal ion binding"/>
    <property type="evidence" value="ECO:0007669"/>
    <property type="project" value="UniProtKB-KW"/>
</dbReference>
<dbReference type="NCBIfam" id="TIGR01230">
    <property type="entry name" value="agmatinase"/>
    <property type="match status" value="1"/>
</dbReference>
<evidence type="ECO:0000256" key="3">
    <source>
        <dbReference type="ARBA" id="ARBA00022801"/>
    </source>
</evidence>
<dbReference type="InterPro" id="IPR023696">
    <property type="entry name" value="Ureohydrolase_dom_sf"/>
</dbReference>
<gene>
    <name evidence="6" type="primary">speB</name>
    <name evidence="6" type="ORF">D3Y59_05930</name>
</gene>
<evidence type="ECO:0000256" key="5">
    <source>
        <dbReference type="RuleBase" id="RU003684"/>
    </source>
</evidence>
<dbReference type="OrthoDB" id="9788689at2"/>
<proteinExistence type="inferred from homology"/>
<feature type="binding site" evidence="4">
    <location>
        <position position="164"/>
    </location>
    <ligand>
        <name>Mn(2+)</name>
        <dbReference type="ChEBI" id="CHEBI:29035"/>
        <label>1</label>
    </ligand>
</feature>
<dbReference type="PANTHER" id="PTHR11358">
    <property type="entry name" value="ARGINASE/AGMATINASE"/>
    <property type="match status" value="1"/>
</dbReference>
<dbReference type="EC" id="3.5.3.11" evidence="6"/>
<evidence type="ECO:0000256" key="4">
    <source>
        <dbReference type="PIRSR" id="PIRSR036979-1"/>
    </source>
</evidence>
<name>A0A3B7RR56_9BACT</name>
<evidence type="ECO:0000256" key="1">
    <source>
        <dbReference type="ARBA" id="ARBA00009227"/>
    </source>
</evidence>
<sequence>MHDPITLALQQKLANFDPNAVGDTSGGLFGLPFTVDEAQVVVVPVPWEVTVSYRAGTAQGPAAIAEASSQVDLYDPDIADAWKLGLAMDEINAEWEAESKKLRESAEDYINWLEDGQPQENAANLQVIPAKVTERGKALLEWLKARTGQYLDAGKAVVVLGGDHSTPLGYMHALAERHEEFGILQIDAHCDLRVAYEGFHYSHASIMYNALQLPQVKKLVQVGIRDLCQQEADVIAQSGGRVVMFHHRFLRDEMYGKKSWKKQCSKIIAQLPQKVYLSFDIDGLDPKLCPGTGTPVPGGLEFEEALYLIRAVVRSGRQIIGCDLNEVAPGDTDWNGNVGARLLYQMINWMAVSQGRLTANGMAAV</sequence>
<dbReference type="GO" id="GO:0008783">
    <property type="term" value="F:agmatinase activity"/>
    <property type="evidence" value="ECO:0007669"/>
    <property type="project" value="UniProtKB-EC"/>
</dbReference>
<dbReference type="GO" id="GO:0033389">
    <property type="term" value="P:putrescine biosynthetic process from arginine, via agmatine"/>
    <property type="evidence" value="ECO:0007669"/>
    <property type="project" value="TreeGrafter"/>
</dbReference>
<dbReference type="PROSITE" id="PS51409">
    <property type="entry name" value="ARGINASE_2"/>
    <property type="match status" value="1"/>
</dbReference>
<dbReference type="CDD" id="cd11593">
    <property type="entry name" value="Agmatinase-like_2"/>
    <property type="match status" value="1"/>
</dbReference>
<dbReference type="InterPro" id="IPR005925">
    <property type="entry name" value="Agmatinase-rel"/>
</dbReference>
<dbReference type="InterPro" id="IPR006035">
    <property type="entry name" value="Ureohydrolase"/>
</dbReference>
<reference evidence="6 7" key="1">
    <citation type="submission" date="2018-09" db="EMBL/GenBank/DDBJ databases">
        <title>Hymenobacter medium sp. nov., isolated from R2A medium.</title>
        <authorList>
            <person name="Yingchao G."/>
        </authorList>
    </citation>
    <scope>NUCLEOTIDE SEQUENCE [LARGE SCALE GENOMIC DNA]</scope>
    <source>
        <strain evidence="7">sh-6</strain>
    </source>
</reference>
<keyword evidence="7" id="KW-1185">Reference proteome</keyword>
<dbReference type="AlphaFoldDB" id="A0A3B7RR56"/>
<dbReference type="PRINTS" id="PR00116">
    <property type="entry name" value="ARGINASE"/>
</dbReference>
<evidence type="ECO:0000313" key="7">
    <source>
        <dbReference type="Proteomes" id="UP000262802"/>
    </source>
</evidence>
<protein>
    <submittedName>
        <fullName evidence="6">Agmatinase</fullName>
        <ecNumber evidence="6">3.5.3.11</ecNumber>
    </submittedName>
</protein>
<feature type="binding site" evidence="4">
    <location>
        <position position="187"/>
    </location>
    <ligand>
        <name>Mn(2+)</name>
        <dbReference type="ChEBI" id="CHEBI:29035"/>
        <label>1</label>
    </ligand>
</feature>
<dbReference type="Proteomes" id="UP000262802">
    <property type="component" value="Chromosome"/>
</dbReference>
<comment type="similarity">
    <text evidence="1">Belongs to the arginase family. Agmatinase subfamily.</text>
</comment>
<dbReference type="PIRSF" id="PIRSF036979">
    <property type="entry name" value="Arginase"/>
    <property type="match status" value="1"/>
</dbReference>
<feature type="binding site" evidence="4">
    <location>
        <position position="189"/>
    </location>
    <ligand>
        <name>Mn(2+)</name>
        <dbReference type="ChEBI" id="CHEBI:29035"/>
        <label>1</label>
    </ligand>
</feature>
<keyword evidence="3 5" id="KW-0378">Hydrolase</keyword>
<evidence type="ECO:0000256" key="2">
    <source>
        <dbReference type="ARBA" id="ARBA00022723"/>
    </source>
</evidence>
<feature type="binding site" evidence="4">
    <location>
        <position position="280"/>
    </location>
    <ligand>
        <name>Mn(2+)</name>
        <dbReference type="ChEBI" id="CHEBI:29035"/>
        <label>1</label>
    </ligand>
</feature>
<dbReference type="Gene3D" id="3.40.800.10">
    <property type="entry name" value="Ureohydrolase domain"/>
    <property type="match status" value="1"/>
</dbReference>
<dbReference type="RefSeq" id="WP_119444216.1">
    <property type="nucleotide sequence ID" value="NZ_CP032317.1"/>
</dbReference>
<keyword evidence="2 4" id="KW-0479">Metal-binding</keyword>
<dbReference type="PROSITE" id="PS01053">
    <property type="entry name" value="ARGINASE_1"/>
    <property type="match status" value="1"/>
</dbReference>
<feature type="binding site" evidence="4">
    <location>
        <position position="191"/>
    </location>
    <ligand>
        <name>Mn(2+)</name>
        <dbReference type="ChEBI" id="CHEBI:29035"/>
        <label>1</label>
    </ligand>
</feature>
<dbReference type="PANTHER" id="PTHR11358:SF26">
    <property type="entry name" value="GUANIDINO ACID HYDROLASE, MITOCHONDRIAL"/>
    <property type="match status" value="1"/>
</dbReference>
<accession>A0A3B7RR56</accession>
<dbReference type="SUPFAM" id="SSF52768">
    <property type="entry name" value="Arginase/deacetylase"/>
    <property type="match status" value="1"/>
</dbReference>
<comment type="cofactor">
    <cofactor evidence="4">
        <name>Mn(2+)</name>
        <dbReference type="ChEBI" id="CHEBI:29035"/>
    </cofactor>
    <text evidence="4">Binds 2 manganese ions per subunit.</text>
</comment>
<dbReference type="KEGG" id="hyh:D3Y59_05930"/>
<dbReference type="EMBL" id="CP032317">
    <property type="protein sequence ID" value="AYA36637.1"/>
    <property type="molecule type" value="Genomic_DNA"/>
</dbReference>
<keyword evidence="4" id="KW-0464">Manganese</keyword>
<dbReference type="InterPro" id="IPR020855">
    <property type="entry name" value="Ureohydrolase_Mn_BS"/>
</dbReference>
<organism evidence="6 7">
    <name type="scientific">Hymenobacter oligotrophus</name>
    <dbReference type="NCBI Taxonomy" id="2319843"/>
    <lineage>
        <taxon>Bacteria</taxon>
        <taxon>Pseudomonadati</taxon>
        <taxon>Bacteroidota</taxon>
        <taxon>Cytophagia</taxon>
        <taxon>Cytophagales</taxon>
        <taxon>Hymenobacteraceae</taxon>
        <taxon>Hymenobacter</taxon>
    </lineage>
</organism>
<dbReference type="Pfam" id="PF00491">
    <property type="entry name" value="Arginase"/>
    <property type="match status" value="1"/>
</dbReference>
<feature type="binding site" evidence="4">
    <location>
        <position position="282"/>
    </location>
    <ligand>
        <name>Mn(2+)</name>
        <dbReference type="ChEBI" id="CHEBI:29035"/>
        <label>1</label>
    </ligand>
</feature>
<evidence type="ECO:0000313" key="6">
    <source>
        <dbReference type="EMBL" id="AYA36637.1"/>
    </source>
</evidence>